<gene>
    <name evidence="2" type="ORF">EYF80_038942</name>
</gene>
<protein>
    <submittedName>
        <fullName evidence="2">Uncharacterized protein</fullName>
    </submittedName>
</protein>
<evidence type="ECO:0000313" key="3">
    <source>
        <dbReference type="Proteomes" id="UP000314294"/>
    </source>
</evidence>
<accession>A0A4Z2GBX3</accession>
<feature type="compositionally biased region" description="Polar residues" evidence="1">
    <location>
        <begin position="1"/>
        <end position="18"/>
    </location>
</feature>
<proteinExistence type="predicted"/>
<keyword evidence="3" id="KW-1185">Reference proteome</keyword>
<feature type="compositionally biased region" description="Gly residues" evidence="1">
    <location>
        <begin position="56"/>
        <end position="71"/>
    </location>
</feature>
<name>A0A4Z2GBX3_9TELE</name>
<organism evidence="2 3">
    <name type="scientific">Liparis tanakae</name>
    <name type="common">Tanaka's snailfish</name>
    <dbReference type="NCBI Taxonomy" id="230148"/>
    <lineage>
        <taxon>Eukaryota</taxon>
        <taxon>Metazoa</taxon>
        <taxon>Chordata</taxon>
        <taxon>Craniata</taxon>
        <taxon>Vertebrata</taxon>
        <taxon>Euteleostomi</taxon>
        <taxon>Actinopterygii</taxon>
        <taxon>Neopterygii</taxon>
        <taxon>Teleostei</taxon>
        <taxon>Neoteleostei</taxon>
        <taxon>Acanthomorphata</taxon>
        <taxon>Eupercaria</taxon>
        <taxon>Perciformes</taxon>
        <taxon>Cottioidei</taxon>
        <taxon>Cottales</taxon>
        <taxon>Liparidae</taxon>
        <taxon>Liparis</taxon>
    </lineage>
</organism>
<feature type="region of interest" description="Disordered" evidence="1">
    <location>
        <begin position="1"/>
        <end position="21"/>
    </location>
</feature>
<dbReference type="AlphaFoldDB" id="A0A4Z2GBX3"/>
<reference evidence="2 3" key="1">
    <citation type="submission" date="2019-03" db="EMBL/GenBank/DDBJ databases">
        <title>First draft genome of Liparis tanakae, snailfish: a comprehensive survey of snailfish specific genes.</title>
        <authorList>
            <person name="Kim W."/>
            <person name="Song I."/>
            <person name="Jeong J.-H."/>
            <person name="Kim D."/>
            <person name="Kim S."/>
            <person name="Ryu S."/>
            <person name="Song J.Y."/>
            <person name="Lee S.K."/>
        </authorList>
    </citation>
    <scope>NUCLEOTIDE SEQUENCE [LARGE SCALE GENOMIC DNA]</scope>
    <source>
        <tissue evidence="2">Muscle</tissue>
    </source>
</reference>
<evidence type="ECO:0000313" key="2">
    <source>
        <dbReference type="EMBL" id="TNN50859.1"/>
    </source>
</evidence>
<evidence type="ECO:0000256" key="1">
    <source>
        <dbReference type="SAM" id="MobiDB-lite"/>
    </source>
</evidence>
<comment type="caution">
    <text evidence="2">The sequence shown here is derived from an EMBL/GenBank/DDBJ whole genome shotgun (WGS) entry which is preliminary data.</text>
</comment>
<feature type="region of interest" description="Disordered" evidence="1">
    <location>
        <begin position="49"/>
        <end position="71"/>
    </location>
</feature>
<dbReference type="EMBL" id="SRLO01000603">
    <property type="protein sequence ID" value="TNN50859.1"/>
    <property type="molecule type" value="Genomic_DNA"/>
</dbReference>
<sequence length="71" mass="7209">MMSGHTQLSPSDEGQQRQTEIDAAALCRSGLNRNRLDWDTGHAEGRAAICHEGGDGGDGGGGGGTGIEGEV</sequence>
<dbReference type="Proteomes" id="UP000314294">
    <property type="component" value="Unassembled WGS sequence"/>
</dbReference>